<dbReference type="Proteomes" id="UP000051330">
    <property type="component" value="Unassembled WGS sequence"/>
</dbReference>
<dbReference type="AlphaFoldDB" id="A0A0R1MVU9"/>
<dbReference type="STRING" id="1423792.FD09_GL003148"/>
<gene>
    <name evidence="1" type="ORF">FD09_GL003148</name>
</gene>
<organism evidence="1 2">
    <name type="scientific">Schleiferilactobacillus perolens DSM 12744</name>
    <dbReference type="NCBI Taxonomy" id="1423792"/>
    <lineage>
        <taxon>Bacteria</taxon>
        <taxon>Bacillati</taxon>
        <taxon>Bacillota</taxon>
        <taxon>Bacilli</taxon>
        <taxon>Lactobacillales</taxon>
        <taxon>Lactobacillaceae</taxon>
        <taxon>Schleiferilactobacillus</taxon>
    </lineage>
</organism>
<proteinExistence type="predicted"/>
<keyword evidence="2" id="KW-1185">Reference proteome</keyword>
<dbReference type="PATRIC" id="fig|1423792.3.peg.3242"/>
<name>A0A0R1MVU9_9LACO</name>
<evidence type="ECO:0000313" key="1">
    <source>
        <dbReference type="EMBL" id="KRL12278.1"/>
    </source>
</evidence>
<protein>
    <submittedName>
        <fullName evidence="1">Uncharacterized protein</fullName>
    </submittedName>
</protein>
<dbReference type="RefSeq" id="WP_057821099.1">
    <property type="nucleotide sequence ID" value="NZ_AZEC01000009.1"/>
</dbReference>
<dbReference type="OrthoDB" id="2286433at2"/>
<comment type="caution">
    <text evidence="1">The sequence shown here is derived from an EMBL/GenBank/DDBJ whole genome shotgun (WGS) entry which is preliminary data.</text>
</comment>
<evidence type="ECO:0000313" key="2">
    <source>
        <dbReference type="Proteomes" id="UP000051330"/>
    </source>
</evidence>
<dbReference type="EMBL" id="AZEC01000009">
    <property type="protein sequence ID" value="KRL12278.1"/>
    <property type="molecule type" value="Genomic_DNA"/>
</dbReference>
<accession>A0A0R1MVU9</accession>
<reference evidence="1 2" key="1">
    <citation type="journal article" date="2015" name="Genome Announc.">
        <title>Expanding the biotechnology potential of lactobacilli through comparative genomics of 213 strains and associated genera.</title>
        <authorList>
            <person name="Sun Z."/>
            <person name="Harris H.M."/>
            <person name="McCann A."/>
            <person name="Guo C."/>
            <person name="Argimon S."/>
            <person name="Zhang W."/>
            <person name="Yang X."/>
            <person name="Jeffery I.B."/>
            <person name="Cooney J.C."/>
            <person name="Kagawa T.F."/>
            <person name="Liu W."/>
            <person name="Song Y."/>
            <person name="Salvetti E."/>
            <person name="Wrobel A."/>
            <person name="Rasinkangas P."/>
            <person name="Parkhill J."/>
            <person name="Rea M.C."/>
            <person name="O'Sullivan O."/>
            <person name="Ritari J."/>
            <person name="Douillard F.P."/>
            <person name="Paul Ross R."/>
            <person name="Yang R."/>
            <person name="Briner A.E."/>
            <person name="Felis G.E."/>
            <person name="de Vos W.M."/>
            <person name="Barrangou R."/>
            <person name="Klaenhammer T.R."/>
            <person name="Caufield P.W."/>
            <person name="Cui Y."/>
            <person name="Zhang H."/>
            <person name="O'Toole P.W."/>
        </authorList>
    </citation>
    <scope>NUCLEOTIDE SEQUENCE [LARGE SCALE GENOMIC DNA]</scope>
    <source>
        <strain evidence="1 2">DSM 12744</strain>
    </source>
</reference>
<sequence length="227" mass="27098">MARHRRHIQHIGQLIPADRIRQYIAHTQLDDLQFLQQLIDERTQELLAEEGANEFPAFARLAQTRLDQLTTLRKLIDHDQHHGYFAKHMTEPGFFHNYLRDYPTDPVFSAIHELWHIEEQLRVMQAAIGPIIQWQRRIRHAGFTINKTRHSQRSLSVYLYIPIREAEAFTIVFGRNFDIPRFEDMISHRPSDPEFSVRLSDHVTGVYYNQKEQAQRRYREADIDIYV</sequence>